<keyword evidence="3" id="KW-1185">Reference proteome</keyword>
<gene>
    <name evidence="2" type="ORF">JRV97_07365</name>
</gene>
<feature type="transmembrane region" description="Helical" evidence="1">
    <location>
        <begin position="349"/>
        <end position="367"/>
    </location>
</feature>
<proteinExistence type="predicted"/>
<feature type="transmembrane region" description="Helical" evidence="1">
    <location>
        <begin position="184"/>
        <end position="205"/>
    </location>
</feature>
<keyword evidence="1" id="KW-1133">Transmembrane helix</keyword>
<evidence type="ECO:0000313" key="2">
    <source>
        <dbReference type="EMBL" id="WGS64193.1"/>
    </source>
</evidence>
<sequence>MKKIKKYIFWISILYAVIVFIYISFNDYNYLKSGYHIIDNNNLKKQSIMIDNKVIEYYNYEGYALISENSTNIELDDFKKFIQKFDYIIVAEFSDFGYLFDKYKVFLSKKELMKIRYAHYIKPREMDKYNISQIVQRFWRAFNERRINIFYIPDHVKRNEIIKAIKKRMINYNEKIPVIKSPPINIRVISVAVISIYMLMISPAISLLNILLYIFLNSWSYVFIAIIFSFISWMKWKKYKQIFKIMLLNIMYGVLIYSTGYTYFYIYKISVIRGIKLLLVSLPFILFIVQIKNFKLKKKDIFLSAIFLGIIAVYYILRSGNFGFSTMFERNIRDFLEKALIARPRFKELFAYIFVFTKSPTIFFEIFWNIGQSILFVSILDTFLHFQTPLYLGVLRTINAYMLAFIIYRVISLIWRRKNGKRN</sequence>
<protein>
    <submittedName>
        <fullName evidence="2">Uncharacterized protein</fullName>
    </submittedName>
</protein>
<feature type="transmembrane region" description="Helical" evidence="1">
    <location>
        <begin position="270"/>
        <end position="289"/>
    </location>
</feature>
<reference evidence="2 3" key="1">
    <citation type="submission" date="2021-02" db="EMBL/GenBank/DDBJ databases">
        <title>Characterization of Marinitoga sp. nov. str. BP5-C20A.</title>
        <authorList>
            <person name="Erauso G."/>
            <person name="Postec A."/>
        </authorList>
    </citation>
    <scope>NUCLEOTIDE SEQUENCE [LARGE SCALE GENOMIC DNA]</scope>
    <source>
        <strain evidence="2 3">BP5-C20A</strain>
    </source>
</reference>
<feature type="transmembrane region" description="Helical" evidence="1">
    <location>
        <begin position="7"/>
        <end position="25"/>
    </location>
</feature>
<name>A0ABY8PNT3_9BACT</name>
<evidence type="ECO:0000313" key="3">
    <source>
        <dbReference type="Proteomes" id="UP001232493"/>
    </source>
</evidence>
<organism evidence="2 3">
    <name type="scientific">Marinitoga aeolica</name>
    <dbReference type="NCBI Taxonomy" id="2809031"/>
    <lineage>
        <taxon>Bacteria</taxon>
        <taxon>Thermotogati</taxon>
        <taxon>Thermotogota</taxon>
        <taxon>Thermotogae</taxon>
        <taxon>Petrotogales</taxon>
        <taxon>Petrotogaceae</taxon>
        <taxon>Marinitoga</taxon>
    </lineage>
</organism>
<feature type="transmembrane region" description="Helical" evidence="1">
    <location>
        <begin position="398"/>
        <end position="415"/>
    </location>
</feature>
<dbReference type="Pfam" id="PF18949">
    <property type="entry name" value="DUF5693"/>
    <property type="match status" value="1"/>
</dbReference>
<feature type="transmembrane region" description="Helical" evidence="1">
    <location>
        <begin position="245"/>
        <end position="264"/>
    </location>
</feature>
<dbReference type="EMBL" id="CP069362">
    <property type="protein sequence ID" value="WGS64193.1"/>
    <property type="molecule type" value="Genomic_DNA"/>
</dbReference>
<evidence type="ECO:0000256" key="1">
    <source>
        <dbReference type="SAM" id="Phobius"/>
    </source>
</evidence>
<dbReference type="InterPro" id="IPR043748">
    <property type="entry name" value="DUF5693"/>
</dbReference>
<keyword evidence="1" id="KW-0472">Membrane</keyword>
<dbReference type="RefSeq" id="WP_280997642.1">
    <property type="nucleotide sequence ID" value="NZ_CP069362.1"/>
</dbReference>
<feature type="transmembrane region" description="Helical" evidence="1">
    <location>
        <begin position="211"/>
        <end position="233"/>
    </location>
</feature>
<feature type="transmembrane region" description="Helical" evidence="1">
    <location>
        <begin position="301"/>
        <end position="317"/>
    </location>
</feature>
<keyword evidence="1" id="KW-0812">Transmembrane</keyword>
<dbReference type="Proteomes" id="UP001232493">
    <property type="component" value="Chromosome"/>
</dbReference>
<accession>A0ABY8PNT3</accession>